<feature type="zinc finger region" description="FLZ-type" evidence="4">
    <location>
        <begin position="253"/>
        <end position="288"/>
    </location>
</feature>
<dbReference type="EMBL" id="GHES01000118">
    <property type="protein sequence ID" value="MPA30677.1"/>
    <property type="molecule type" value="Transcribed_RNA"/>
</dbReference>
<gene>
    <name evidence="7" type="ORF">Din_000118</name>
</gene>
<dbReference type="Pfam" id="PF04570">
    <property type="entry name" value="zf-FLZ"/>
    <property type="match status" value="1"/>
</dbReference>
<evidence type="ECO:0000256" key="1">
    <source>
        <dbReference type="ARBA" id="ARBA00009374"/>
    </source>
</evidence>
<protein>
    <recommendedName>
        <fullName evidence="6">FLZ-type domain-containing protein</fullName>
    </recommendedName>
</protein>
<dbReference type="PANTHER" id="PTHR46443:SF3">
    <property type="entry name" value="PROTEIN MARD1"/>
    <property type="match status" value="1"/>
</dbReference>
<evidence type="ECO:0000259" key="6">
    <source>
        <dbReference type="PROSITE" id="PS51795"/>
    </source>
</evidence>
<evidence type="ECO:0000256" key="2">
    <source>
        <dbReference type="ARBA" id="ARBA00022723"/>
    </source>
</evidence>
<feature type="region of interest" description="Disordered" evidence="5">
    <location>
        <begin position="1"/>
        <end position="31"/>
    </location>
</feature>
<dbReference type="AlphaFoldDB" id="A0A5B6YFX7"/>
<keyword evidence="2" id="KW-0479">Metal-binding</keyword>
<accession>A0A5B6YFX7</accession>
<name>A0A5B6YFX7_DAVIN</name>
<dbReference type="InterPro" id="IPR044593">
    <property type="entry name" value="FLZ8/MARD1"/>
</dbReference>
<dbReference type="PANTHER" id="PTHR46443">
    <property type="entry name" value="FCS-LIKE ZINC FINGER 8"/>
    <property type="match status" value="1"/>
</dbReference>
<evidence type="ECO:0000256" key="4">
    <source>
        <dbReference type="PROSITE-ProRule" id="PRU01131"/>
    </source>
</evidence>
<feature type="compositionally biased region" description="Polar residues" evidence="5">
    <location>
        <begin position="20"/>
        <end position="31"/>
    </location>
</feature>
<sequence>MLRNRSRAVSSKQALMADHSSLTSPSQDQTRPISSFIGSPKFFNGFLAKGTSETETMSPTSILDTKPFYAIANSFGYDKNLSKFSENKHSREKQDPKGIGLALIDSLNDGKNDDNFSKSKSGLVLFGSKLKIQIPPLSSLSPAESPKSPADFGIKTRKNSQFLGSTSSPFGSVNSSTHTNDSPQDSTGTGCLSMSDMELSEDYTCVISHGPNPRTTHIYDDCIVESCCGVVSLSALRNEYCSLSDKSNSPSENFLSFCYTCKKNLGQGEDIYVDRDEKAFCSRECRGQ</sequence>
<keyword evidence="3" id="KW-0862">Zinc</keyword>
<comment type="similarity">
    <text evidence="1">Belongs to the FLZ family.</text>
</comment>
<reference evidence="7" key="1">
    <citation type="submission" date="2019-08" db="EMBL/GenBank/DDBJ databases">
        <title>Reference gene set and small RNA set construction with multiple tissues from Davidia involucrata Baill.</title>
        <authorList>
            <person name="Yang H."/>
            <person name="Zhou C."/>
            <person name="Li G."/>
            <person name="Wang J."/>
            <person name="Gao P."/>
            <person name="Wang M."/>
            <person name="Wang R."/>
            <person name="Zhao Y."/>
        </authorList>
    </citation>
    <scope>NUCLEOTIDE SEQUENCE</scope>
    <source>
        <tissue evidence="7">Mixed with DoveR01_LX</tissue>
    </source>
</reference>
<feature type="domain" description="FLZ-type" evidence="6">
    <location>
        <begin position="253"/>
        <end position="288"/>
    </location>
</feature>
<evidence type="ECO:0000256" key="3">
    <source>
        <dbReference type="ARBA" id="ARBA00022771"/>
    </source>
</evidence>
<dbReference type="PROSITE" id="PS51795">
    <property type="entry name" value="ZF_FLZ"/>
    <property type="match status" value="1"/>
</dbReference>
<keyword evidence="3" id="KW-0863">Zinc-finger</keyword>
<evidence type="ECO:0000313" key="7">
    <source>
        <dbReference type="EMBL" id="MPA30677.1"/>
    </source>
</evidence>
<dbReference type="GO" id="GO:0008270">
    <property type="term" value="F:zinc ion binding"/>
    <property type="evidence" value="ECO:0007669"/>
    <property type="project" value="UniProtKB-KW"/>
</dbReference>
<organism evidence="7">
    <name type="scientific">Davidia involucrata</name>
    <name type="common">Dove tree</name>
    <dbReference type="NCBI Taxonomy" id="16924"/>
    <lineage>
        <taxon>Eukaryota</taxon>
        <taxon>Viridiplantae</taxon>
        <taxon>Streptophyta</taxon>
        <taxon>Embryophyta</taxon>
        <taxon>Tracheophyta</taxon>
        <taxon>Spermatophyta</taxon>
        <taxon>Magnoliopsida</taxon>
        <taxon>eudicotyledons</taxon>
        <taxon>Gunneridae</taxon>
        <taxon>Pentapetalae</taxon>
        <taxon>asterids</taxon>
        <taxon>Cornales</taxon>
        <taxon>Nyssaceae</taxon>
        <taxon>Davidia</taxon>
    </lineage>
</organism>
<feature type="region of interest" description="Disordered" evidence="5">
    <location>
        <begin position="165"/>
        <end position="191"/>
    </location>
</feature>
<dbReference type="InterPro" id="IPR007650">
    <property type="entry name" value="Zf-FLZ_dom"/>
</dbReference>
<proteinExistence type="inferred from homology"/>
<evidence type="ECO:0000256" key="5">
    <source>
        <dbReference type="SAM" id="MobiDB-lite"/>
    </source>
</evidence>